<dbReference type="Pfam" id="PF00892">
    <property type="entry name" value="EamA"/>
    <property type="match status" value="2"/>
</dbReference>
<keyword evidence="1" id="KW-0812">Transmembrane</keyword>
<keyword evidence="4" id="KW-1185">Reference proteome</keyword>
<organism evidence="3 4">
    <name type="scientific">Lentibacter algarum</name>
    <dbReference type="NCBI Taxonomy" id="576131"/>
    <lineage>
        <taxon>Bacteria</taxon>
        <taxon>Pseudomonadati</taxon>
        <taxon>Pseudomonadota</taxon>
        <taxon>Alphaproteobacteria</taxon>
        <taxon>Rhodobacterales</taxon>
        <taxon>Roseobacteraceae</taxon>
        <taxon>Lentibacter</taxon>
    </lineage>
</organism>
<feature type="transmembrane region" description="Helical" evidence="1">
    <location>
        <begin position="69"/>
        <end position="88"/>
    </location>
</feature>
<keyword evidence="1" id="KW-0472">Membrane</keyword>
<evidence type="ECO:0000313" key="4">
    <source>
        <dbReference type="Proteomes" id="UP000199026"/>
    </source>
</evidence>
<dbReference type="PANTHER" id="PTHR22911">
    <property type="entry name" value="ACYL-MALONYL CONDENSING ENZYME-RELATED"/>
    <property type="match status" value="1"/>
</dbReference>
<dbReference type="GO" id="GO:0016020">
    <property type="term" value="C:membrane"/>
    <property type="evidence" value="ECO:0007669"/>
    <property type="project" value="InterPro"/>
</dbReference>
<gene>
    <name evidence="3" type="ORF">SAMN05444486_101942</name>
</gene>
<feature type="transmembrane region" description="Helical" evidence="1">
    <location>
        <begin position="235"/>
        <end position="254"/>
    </location>
</feature>
<feature type="transmembrane region" description="Helical" evidence="1">
    <location>
        <begin position="181"/>
        <end position="200"/>
    </location>
</feature>
<dbReference type="GeneID" id="78123728"/>
<feature type="transmembrane region" description="Helical" evidence="1">
    <location>
        <begin position="94"/>
        <end position="116"/>
    </location>
</feature>
<dbReference type="EMBL" id="FNPR01000001">
    <property type="protein sequence ID" value="SDY24278.1"/>
    <property type="molecule type" value="Genomic_DNA"/>
</dbReference>
<dbReference type="OrthoDB" id="9810239at2"/>
<reference evidence="3 4" key="1">
    <citation type="submission" date="2016-10" db="EMBL/GenBank/DDBJ databases">
        <authorList>
            <person name="de Groot N.N."/>
        </authorList>
    </citation>
    <scope>NUCLEOTIDE SEQUENCE [LARGE SCALE GENOMIC DNA]</scope>
    <source>
        <strain evidence="3 4">DSM 24677</strain>
    </source>
</reference>
<feature type="domain" description="EamA" evidence="2">
    <location>
        <begin position="150"/>
        <end position="276"/>
    </location>
</feature>
<dbReference type="SUPFAM" id="SSF103481">
    <property type="entry name" value="Multidrug resistance efflux transporter EmrE"/>
    <property type="match status" value="2"/>
</dbReference>
<protein>
    <submittedName>
        <fullName evidence="3">EamA domain-containing membrane protein RarD</fullName>
    </submittedName>
</protein>
<feature type="transmembrane region" description="Helical" evidence="1">
    <location>
        <begin position="37"/>
        <end position="57"/>
    </location>
</feature>
<feature type="domain" description="EamA" evidence="2">
    <location>
        <begin position="6"/>
        <end position="138"/>
    </location>
</feature>
<evidence type="ECO:0000313" key="3">
    <source>
        <dbReference type="EMBL" id="SDY24278.1"/>
    </source>
</evidence>
<feature type="transmembrane region" description="Helical" evidence="1">
    <location>
        <begin position="206"/>
        <end position="226"/>
    </location>
</feature>
<evidence type="ECO:0000256" key="1">
    <source>
        <dbReference type="SAM" id="Phobius"/>
    </source>
</evidence>
<feature type="transmembrane region" description="Helical" evidence="1">
    <location>
        <begin position="260"/>
        <end position="281"/>
    </location>
</feature>
<dbReference type="InterPro" id="IPR037185">
    <property type="entry name" value="EmrE-like"/>
</dbReference>
<dbReference type="STRING" id="576131.SAMN05444486_101942"/>
<keyword evidence="1" id="KW-1133">Transmembrane helix</keyword>
<proteinExistence type="predicted"/>
<dbReference type="InterPro" id="IPR000620">
    <property type="entry name" value="EamA_dom"/>
</dbReference>
<evidence type="ECO:0000259" key="2">
    <source>
        <dbReference type="Pfam" id="PF00892"/>
    </source>
</evidence>
<name>A0A1H3IAZ6_9RHOB</name>
<dbReference type="AlphaFoldDB" id="A0A1H3IAZ6"/>
<accession>A0A1H3IAZ6</accession>
<feature type="transmembrane region" description="Helical" evidence="1">
    <location>
        <begin position="153"/>
        <end position="169"/>
    </location>
</feature>
<feature type="transmembrane region" description="Helical" evidence="1">
    <location>
        <begin position="7"/>
        <end position="25"/>
    </location>
</feature>
<dbReference type="RefSeq" id="WP_089888233.1">
    <property type="nucleotide sequence ID" value="NZ_CALJFH010000011.1"/>
</dbReference>
<dbReference type="Proteomes" id="UP000199026">
    <property type="component" value="Unassembled WGS sequence"/>
</dbReference>
<feature type="transmembrane region" description="Helical" evidence="1">
    <location>
        <begin position="123"/>
        <end position="141"/>
    </location>
</feature>
<sequence length="296" mass="31130">MSDQLKGLLITMMGVLFVVPDSLFIRLIDVPPLEVSFWRGLSTGLLVLVYVLMTTGARSVGAALRGGPYAYVYLIAMSGTGILFTLAVSHTSVANVVFIIASMPVFAAILSFVWMGEAMSRRMMVTMIAVFAGLGIITYGSGETHGASLKGDLLAVCVSFVFAVALTAARRVRTVSMVPMLPVAYLVSALCLSPFVLPVQLEASQYSLVALHGLFIGISSVGLALGPRYIPSAEVALLILLESVLAPLLVWFALGEDPGAYALVGGAVVISALGLSNLVVLMRKRPKADPIGRAAP</sequence>